<evidence type="ECO:0000256" key="2">
    <source>
        <dbReference type="PIRSR" id="PIRSR602401-1"/>
    </source>
</evidence>
<accession>A0A6S7GGD2</accession>
<dbReference type="Gene3D" id="1.10.630.10">
    <property type="entry name" value="Cytochrome P450"/>
    <property type="match status" value="1"/>
</dbReference>
<keyword evidence="2 3" id="KW-0349">Heme</keyword>
<keyword evidence="3" id="KW-0560">Oxidoreductase</keyword>
<keyword evidence="3" id="KW-0503">Monooxygenase</keyword>
<name>A0A6S7GGD2_PARCT</name>
<dbReference type="Pfam" id="PF00067">
    <property type="entry name" value="p450"/>
    <property type="match status" value="1"/>
</dbReference>
<dbReference type="PANTHER" id="PTHR24293:SF0">
    <property type="entry name" value="CYP46A1 PROTEIN-RELATED"/>
    <property type="match status" value="1"/>
</dbReference>
<dbReference type="GO" id="GO:0020037">
    <property type="term" value="F:heme binding"/>
    <property type="evidence" value="ECO:0007669"/>
    <property type="project" value="InterPro"/>
</dbReference>
<evidence type="ECO:0000256" key="1">
    <source>
        <dbReference type="ARBA" id="ARBA00010617"/>
    </source>
</evidence>
<dbReference type="PANTHER" id="PTHR24293">
    <property type="entry name" value="CYTOCHROME P450 FAMILY 46 SUBFAMILY A"/>
    <property type="match status" value="1"/>
</dbReference>
<comment type="caution">
    <text evidence="4">The sequence shown here is derived from an EMBL/GenBank/DDBJ whole genome shotgun (WGS) entry which is preliminary data.</text>
</comment>
<dbReference type="PRINTS" id="PR00385">
    <property type="entry name" value="P450"/>
</dbReference>
<evidence type="ECO:0000313" key="4">
    <source>
        <dbReference type="EMBL" id="CAB3990745.1"/>
    </source>
</evidence>
<keyword evidence="5" id="KW-1185">Reference proteome</keyword>
<comment type="cofactor">
    <cofactor evidence="2">
        <name>heme</name>
        <dbReference type="ChEBI" id="CHEBI:30413"/>
    </cofactor>
</comment>
<dbReference type="PRINTS" id="PR00463">
    <property type="entry name" value="EP450I"/>
</dbReference>
<dbReference type="InterPro" id="IPR039983">
    <property type="entry name" value="CYP46A1"/>
</dbReference>
<dbReference type="InterPro" id="IPR017972">
    <property type="entry name" value="Cyt_P450_CS"/>
</dbReference>
<dbReference type="PROSITE" id="PS00086">
    <property type="entry name" value="CYTOCHROME_P450"/>
    <property type="match status" value="1"/>
</dbReference>
<protein>
    <submittedName>
        <fullName evidence="4">Cholesterol 24-hydroxylase-like</fullName>
    </submittedName>
</protein>
<dbReference type="InterPro" id="IPR036396">
    <property type="entry name" value="Cyt_P450_sf"/>
</dbReference>
<proteinExistence type="inferred from homology"/>
<evidence type="ECO:0000256" key="3">
    <source>
        <dbReference type="RuleBase" id="RU000461"/>
    </source>
</evidence>
<dbReference type="GO" id="GO:0006707">
    <property type="term" value="P:cholesterol catabolic process"/>
    <property type="evidence" value="ECO:0007669"/>
    <property type="project" value="InterPro"/>
</dbReference>
<dbReference type="OrthoDB" id="1470350at2759"/>
<keyword evidence="2 3" id="KW-0408">Iron</keyword>
<evidence type="ECO:0000313" key="5">
    <source>
        <dbReference type="Proteomes" id="UP001152795"/>
    </source>
</evidence>
<dbReference type="EMBL" id="CACRXK020001719">
    <property type="protein sequence ID" value="CAB3990745.1"/>
    <property type="molecule type" value="Genomic_DNA"/>
</dbReference>
<dbReference type="InterPro" id="IPR002401">
    <property type="entry name" value="Cyt_P450_E_grp-I"/>
</dbReference>
<reference evidence="4" key="1">
    <citation type="submission" date="2020-04" db="EMBL/GenBank/DDBJ databases">
        <authorList>
            <person name="Alioto T."/>
            <person name="Alioto T."/>
            <person name="Gomez Garrido J."/>
        </authorList>
    </citation>
    <scope>NUCLEOTIDE SEQUENCE</scope>
    <source>
        <strain evidence="4">A484AB</strain>
    </source>
</reference>
<dbReference type="Proteomes" id="UP001152795">
    <property type="component" value="Unassembled WGS sequence"/>
</dbReference>
<dbReference type="InterPro" id="IPR001128">
    <property type="entry name" value="Cyt_P450"/>
</dbReference>
<sequence>MNDHLPGPPRSSFILGHLPEIRKYMAATGRTLSEFLLEKRLEYGPIFVIFCLHKPMVFLGDSNYLRHVFINNHKNLRKSPFIYHKIGFIYGERGGGYGLITNTDESSWRKRRRLMNPAFHRKCLRDFMSKFNDVSDRFLARMDTVVESGKPTSMVEEFAKVTLEAISQVSFNINTHAIEAPNSPFPAAIRHYLRGIQHNFDMPLDPSLLAIFQFKLFQNATKKEQIDAARFLRKFASDCITARMKDIADDKAVPDDLLSLLIKDGNVSMDEIIDEFVTIFIAGQDTTANTLSFALHGIISNPEVEVKLLNEVNEVLGDRDDVDFDDMAKLKYLGQVLEETLRKYPVVQAPSRILGKDITVGGYNIPKGNGINSLQLFFGMNPNIWKDPEVFDPERFSDAENMTNFSMTHFPFSFGPRNCIGQTFAKFESKVILAKLLRKFQFRLLPGQTDRIKARINSTPRDGVMCDITRRD</sequence>
<dbReference type="GO" id="GO:0033781">
    <property type="term" value="F:cholesterol 24-hydroxylase activity"/>
    <property type="evidence" value="ECO:0007669"/>
    <property type="project" value="InterPro"/>
</dbReference>
<gene>
    <name evidence="4" type="ORF">PACLA_8A050646</name>
</gene>
<dbReference type="AlphaFoldDB" id="A0A6S7GGD2"/>
<keyword evidence="2 3" id="KW-0479">Metal-binding</keyword>
<feature type="binding site" description="axial binding residue" evidence="2">
    <location>
        <position position="419"/>
    </location>
    <ligand>
        <name>heme</name>
        <dbReference type="ChEBI" id="CHEBI:30413"/>
    </ligand>
    <ligandPart>
        <name>Fe</name>
        <dbReference type="ChEBI" id="CHEBI:18248"/>
    </ligandPart>
</feature>
<dbReference type="GO" id="GO:0005506">
    <property type="term" value="F:iron ion binding"/>
    <property type="evidence" value="ECO:0007669"/>
    <property type="project" value="InterPro"/>
</dbReference>
<comment type="similarity">
    <text evidence="1 3">Belongs to the cytochrome P450 family.</text>
</comment>
<organism evidence="4 5">
    <name type="scientific">Paramuricea clavata</name>
    <name type="common">Red gorgonian</name>
    <name type="synonym">Violescent sea-whip</name>
    <dbReference type="NCBI Taxonomy" id="317549"/>
    <lineage>
        <taxon>Eukaryota</taxon>
        <taxon>Metazoa</taxon>
        <taxon>Cnidaria</taxon>
        <taxon>Anthozoa</taxon>
        <taxon>Octocorallia</taxon>
        <taxon>Malacalcyonacea</taxon>
        <taxon>Plexauridae</taxon>
        <taxon>Paramuricea</taxon>
    </lineage>
</organism>
<dbReference type="SUPFAM" id="SSF48264">
    <property type="entry name" value="Cytochrome P450"/>
    <property type="match status" value="1"/>
</dbReference>